<feature type="signal peptide" evidence="1">
    <location>
        <begin position="1"/>
        <end position="20"/>
    </location>
</feature>
<sequence>MKKTWFVMMLLIAAVGMITAQEAKYEIKSGIVKKVSNVMGQKVESILYFDDYGKMEAVETTVNVAGTEKNMRTLDEGNSIASIDLDAKTVQRMEKPDKLDNFLTLTDEQKEKYKYQELGEETFLDRPCKKVSLELTEMGQTFQATLWLWKGIPLKTETQVGGMTVVEEAVEVQENVEVPAEKFTVPEGFTVSE</sequence>
<dbReference type="EMBL" id="RQYN01000007">
    <property type="protein sequence ID" value="RRD77762.1"/>
    <property type="molecule type" value="Genomic_DNA"/>
</dbReference>
<dbReference type="AlphaFoldDB" id="A0A3P1Z356"/>
<dbReference type="Gene3D" id="2.50.20.10">
    <property type="entry name" value="Lipoprotein localisation LolA/LolB/LppX"/>
    <property type="match status" value="1"/>
</dbReference>
<evidence type="ECO:0008006" key="4">
    <source>
        <dbReference type="Google" id="ProtNLM"/>
    </source>
</evidence>
<protein>
    <recommendedName>
        <fullName evidence="4">DUF4412 domain-containing protein</fullName>
    </recommendedName>
</protein>
<dbReference type="Proteomes" id="UP000279860">
    <property type="component" value="Unassembled WGS sequence"/>
</dbReference>
<organism evidence="2 3">
    <name type="scientific">Tannerella forsythia</name>
    <name type="common">Bacteroides forsythus</name>
    <dbReference type="NCBI Taxonomy" id="28112"/>
    <lineage>
        <taxon>Bacteria</taxon>
        <taxon>Pseudomonadati</taxon>
        <taxon>Bacteroidota</taxon>
        <taxon>Bacteroidia</taxon>
        <taxon>Bacteroidales</taxon>
        <taxon>Tannerellaceae</taxon>
        <taxon>Tannerella</taxon>
    </lineage>
</organism>
<accession>A0A3P1Z356</accession>
<dbReference type="RefSeq" id="WP_124789409.1">
    <property type="nucleotide sequence ID" value="NZ_RQYN01000007.1"/>
</dbReference>
<feature type="chain" id="PRO_5017972602" description="DUF4412 domain-containing protein" evidence="1">
    <location>
        <begin position="21"/>
        <end position="193"/>
    </location>
</feature>
<proteinExistence type="predicted"/>
<name>A0A3P1Z356_TANFO</name>
<keyword evidence="1" id="KW-0732">Signal</keyword>
<comment type="caution">
    <text evidence="2">The sequence shown here is derived from an EMBL/GenBank/DDBJ whole genome shotgun (WGS) entry which is preliminary data.</text>
</comment>
<evidence type="ECO:0000313" key="3">
    <source>
        <dbReference type="Proteomes" id="UP000279860"/>
    </source>
</evidence>
<reference evidence="2 3" key="1">
    <citation type="submission" date="2018-11" db="EMBL/GenBank/DDBJ databases">
        <title>Genomes From Bacteria Associated with the Canine Oral Cavity: a Test Case for Automated Genome-Based Taxonomic Assignment.</title>
        <authorList>
            <person name="Coil D.A."/>
            <person name="Jospin G."/>
            <person name="Darling A.E."/>
            <person name="Wallis C."/>
            <person name="Davis I.J."/>
            <person name="Harris S."/>
            <person name="Eisen J.A."/>
            <person name="Holcombe L.J."/>
            <person name="O'Flynn C."/>
        </authorList>
    </citation>
    <scope>NUCLEOTIDE SEQUENCE [LARGE SCALE GENOMIC DNA]</scope>
    <source>
        <strain evidence="2 3">OH1426_COT-023</strain>
    </source>
</reference>
<gene>
    <name evidence="2" type="ORF">EII41_03285</name>
</gene>
<evidence type="ECO:0000313" key="2">
    <source>
        <dbReference type="EMBL" id="RRD77762.1"/>
    </source>
</evidence>
<evidence type="ECO:0000256" key="1">
    <source>
        <dbReference type="SAM" id="SignalP"/>
    </source>
</evidence>